<evidence type="ECO:0000313" key="8">
    <source>
        <dbReference type="Proteomes" id="UP000265509"/>
    </source>
</evidence>
<keyword evidence="2" id="KW-1003">Cell membrane</keyword>
<comment type="caution">
    <text evidence="7">The sequence shown here is derived from an EMBL/GenBank/DDBJ whole genome shotgun (WGS) entry which is preliminary data.</text>
</comment>
<keyword evidence="5" id="KW-0472">Membrane</keyword>
<dbReference type="InterPro" id="IPR001173">
    <property type="entry name" value="Glyco_trans_2-like"/>
</dbReference>
<dbReference type="AlphaFoldDB" id="A0A3L7E344"/>
<dbReference type="InterPro" id="IPR029044">
    <property type="entry name" value="Nucleotide-diphossugar_trans"/>
</dbReference>
<comment type="subcellular location">
    <subcellularLocation>
        <location evidence="1">Cell membrane</location>
    </subcellularLocation>
</comment>
<keyword evidence="4 7" id="KW-0808">Transferase</keyword>
<keyword evidence="8" id="KW-1185">Reference proteome</keyword>
<proteinExistence type="predicted"/>
<feature type="domain" description="Glycosyltransferase 2-like" evidence="6">
    <location>
        <begin position="6"/>
        <end position="88"/>
    </location>
</feature>
<dbReference type="NCBIfam" id="TIGR04283">
    <property type="entry name" value="glyco_like_mftF"/>
    <property type="match status" value="1"/>
</dbReference>
<evidence type="ECO:0000256" key="5">
    <source>
        <dbReference type="ARBA" id="ARBA00023136"/>
    </source>
</evidence>
<dbReference type="GO" id="GO:0016757">
    <property type="term" value="F:glycosyltransferase activity"/>
    <property type="evidence" value="ECO:0007669"/>
    <property type="project" value="UniProtKB-KW"/>
</dbReference>
<dbReference type="RefSeq" id="WP_117953007.1">
    <property type="nucleotide sequence ID" value="NZ_QRAN01000003.1"/>
</dbReference>
<dbReference type="PANTHER" id="PTHR43646">
    <property type="entry name" value="GLYCOSYLTRANSFERASE"/>
    <property type="match status" value="1"/>
</dbReference>
<dbReference type="SUPFAM" id="SSF53448">
    <property type="entry name" value="Nucleotide-diphospho-sugar transferases"/>
    <property type="match status" value="1"/>
</dbReference>
<dbReference type="Pfam" id="PF00535">
    <property type="entry name" value="Glycos_transf_2"/>
    <property type="match status" value="1"/>
</dbReference>
<protein>
    <submittedName>
        <fullName evidence="7">Glycosyltransferase</fullName>
    </submittedName>
</protein>
<dbReference type="OrthoDB" id="5291101at2"/>
<dbReference type="EMBL" id="QRAN01000003">
    <property type="protein sequence ID" value="RLQ23240.1"/>
    <property type="molecule type" value="Genomic_DNA"/>
</dbReference>
<accession>A0A3L7E344</accession>
<dbReference type="GO" id="GO:0005886">
    <property type="term" value="C:plasma membrane"/>
    <property type="evidence" value="ECO:0007669"/>
    <property type="project" value="UniProtKB-SubCell"/>
</dbReference>
<evidence type="ECO:0000256" key="2">
    <source>
        <dbReference type="ARBA" id="ARBA00022475"/>
    </source>
</evidence>
<evidence type="ECO:0000256" key="4">
    <source>
        <dbReference type="ARBA" id="ARBA00022679"/>
    </source>
</evidence>
<evidence type="ECO:0000256" key="3">
    <source>
        <dbReference type="ARBA" id="ARBA00022676"/>
    </source>
</evidence>
<keyword evidence="3" id="KW-0328">Glycosyltransferase</keyword>
<dbReference type="PANTHER" id="PTHR43646:SF2">
    <property type="entry name" value="GLYCOSYLTRANSFERASE 2-LIKE DOMAIN-CONTAINING PROTEIN"/>
    <property type="match status" value="1"/>
</dbReference>
<dbReference type="InterPro" id="IPR026461">
    <property type="entry name" value="Trfase_2_rSAM/seldom_assoc"/>
</dbReference>
<evidence type="ECO:0000256" key="1">
    <source>
        <dbReference type="ARBA" id="ARBA00004236"/>
    </source>
</evidence>
<gene>
    <name evidence="7" type="ORF">DWB85_04550</name>
</gene>
<organism evidence="7 8">
    <name type="scientific">Seongchinamella sediminis</name>
    <dbReference type="NCBI Taxonomy" id="2283635"/>
    <lineage>
        <taxon>Bacteria</taxon>
        <taxon>Pseudomonadati</taxon>
        <taxon>Pseudomonadota</taxon>
        <taxon>Gammaproteobacteria</taxon>
        <taxon>Cellvibrionales</taxon>
        <taxon>Halieaceae</taxon>
        <taxon>Seongchinamella</taxon>
    </lineage>
</organism>
<name>A0A3L7E344_9GAMM</name>
<evidence type="ECO:0000259" key="6">
    <source>
        <dbReference type="Pfam" id="PF00535"/>
    </source>
</evidence>
<dbReference type="Gene3D" id="3.90.550.10">
    <property type="entry name" value="Spore Coat Polysaccharide Biosynthesis Protein SpsA, Chain A"/>
    <property type="match status" value="1"/>
</dbReference>
<evidence type="ECO:0000313" key="7">
    <source>
        <dbReference type="EMBL" id="RLQ23240.1"/>
    </source>
</evidence>
<reference evidence="7 8" key="1">
    <citation type="submission" date="2018-07" db="EMBL/GenBank/DDBJ databases">
        <title>Halioglobus sp. genome submission.</title>
        <authorList>
            <person name="Ye M.-Q."/>
            <person name="Du Z.-J."/>
        </authorList>
    </citation>
    <scope>NUCLEOTIDE SEQUENCE [LARGE SCALE GENOMIC DNA]</scope>
    <source>
        <strain evidence="7 8">U0301</strain>
    </source>
</reference>
<dbReference type="Proteomes" id="UP000265509">
    <property type="component" value="Unassembled WGS sequence"/>
</dbReference>
<sequence>MAPTCSFIIPTLNEAGAIAGLLTELRAQYPRAQLVVVDGGSSDATCSLAQALCDLLLQSSPGRAAQMNAGLQAASGDYLFFLHADSLPSVPESALAGYLRASPRWGFCRLRLSGDEWWCRLISVFINGRSRLTRIATGDQMLFFQRASLLAAGGFDNQPLMEDVAICKRFRRDSRPLVISEPVSTSSRRWREYGVLRTVVTMWGLRLAYFLGVSPQRLWRYYYGGGQDA</sequence>
<dbReference type="CDD" id="cd02522">
    <property type="entry name" value="GT_2_like_a"/>
    <property type="match status" value="1"/>
</dbReference>